<protein>
    <recommendedName>
        <fullName evidence="2">Phage ABA sandwich domain-containing protein</fullName>
    </recommendedName>
</protein>
<organism evidence="1">
    <name type="scientific">marine sediment metagenome</name>
    <dbReference type="NCBI Taxonomy" id="412755"/>
    <lineage>
        <taxon>unclassified sequences</taxon>
        <taxon>metagenomes</taxon>
        <taxon>ecological metagenomes</taxon>
    </lineage>
</organism>
<evidence type="ECO:0008006" key="2">
    <source>
        <dbReference type="Google" id="ProtNLM"/>
    </source>
</evidence>
<dbReference type="EMBL" id="LAZR01059550">
    <property type="protein sequence ID" value="KKK67562.1"/>
    <property type="molecule type" value="Genomic_DNA"/>
</dbReference>
<name>A0A0F8XEG7_9ZZZZ</name>
<gene>
    <name evidence="1" type="ORF">LCGC14_2952800</name>
</gene>
<proteinExistence type="predicted"/>
<dbReference type="AlphaFoldDB" id="A0A0F8XEG7"/>
<comment type="caution">
    <text evidence="1">The sequence shown here is derived from an EMBL/GenBank/DDBJ whole genome shotgun (WGS) entry which is preliminary data.</text>
</comment>
<evidence type="ECO:0000313" key="1">
    <source>
        <dbReference type="EMBL" id="KKK67562.1"/>
    </source>
</evidence>
<reference evidence="1" key="1">
    <citation type="journal article" date="2015" name="Nature">
        <title>Complex archaea that bridge the gap between prokaryotes and eukaryotes.</title>
        <authorList>
            <person name="Spang A."/>
            <person name="Saw J.H."/>
            <person name="Jorgensen S.L."/>
            <person name="Zaremba-Niedzwiedzka K."/>
            <person name="Martijn J."/>
            <person name="Lind A.E."/>
            <person name="van Eijk R."/>
            <person name="Schleper C."/>
            <person name="Guy L."/>
            <person name="Ettema T.J."/>
        </authorList>
    </citation>
    <scope>NUCLEOTIDE SEQUENCE</scope>
</reference>
<accession>A0A0F8XEG7</accession>
<sequence length="111" mass="12590">MTDTELIKAVADRQGWTNIYTTDLPGNNIQWRGTPPEAKRVDIELPPWLTSVDAALGVLDTLGMEYRMGVLKNGSCWCEVYRKGVNYLWQDEPSLPRAILLAFLELPKEKP</sequence>